<feature type="domain" description="Pyridoxamine 5'-phosphate oxidase N-terminal" evidence="1">
    <location>
        <begin position="8"/>
        <end position="119"/>
    </location>
</feature>
<dbReference type="PANTHER" id="PTHR40660:SF1">
    <property type="entry name" value="5'-PHOSPHATE OXIDASE PUTATIVE DOMAIN-CONTAINING PROTEIN-RELATED"/>
    <property type="match status" value="1"/>
</dbReference>
<evidence type="ECO:0000259" key="1">
    <source>
        <dbReference type="Pfam" id="PF01243"/>
    </source>
</evidence>
<dbReference type="Gene3D" id="2.30.110.10">
    <property type="entry name" value="Electron Transport, Fmn-binding Protein, Chain A"/>
    <property type="match status" value="1"/>
</dbReference>
<dbReference type="KEGG" id="vai:BU251_06985"/>
<dbReference type="Pfam" id="PF01243">
    <property type="entry name" value="PNPOx_N"/>
    <property type="match status" value="1"/>
</dbReference>
<accession>A0A410P5K8</accession>
<sequence>MMKLGRDVVHFLQNQGFVVVSTIDAAGYPHNSCKGIVEIDESGRVYLLDLFRARTRRNLEANPLISITAVDEHKFSGYCLKGRARIVSQEEIKPHLTRAWEERITSRLTKRLIKNIHGEKGHALHPEALLPKPEYVIAMDVEEVVDLAPYPGSR</sequence>
<name>A0A410P5K8_VELA1</name>
<keyword evidence="3" id="KW-1185">Reference proteome</keyword>
<evidence type="ECO:0000313" key="3">
    <source>
        <dbReference type="Proteomes" id="UP000287243"/>
    </source>
</evidence>
<dbReference type="EMBL" id="CP019384">
    <property type="protein sequence ID" value="QAT17476.1"/>
    <property type="molecule type" value="Genomic_DNA"/>
</dbReference>
<evidence type="ECO:0000313" key="2">
    <source>
        <dbReference type="EMBL" id="QAT17476.1"/>
    </source>
</evidence>
<dbReference type="Proteomes" id="UP000287243">
    <property type="component" value="Chromosome"/>
</dbReference>
<dbReference type="InterPro" id="IPR011576">
    <property type="entry name" value="Pyridox_Oxase_N"/>
</dbReference>
<proteinExistence type="predicted"/>
<dbReference type="AlphaFoldDB" id="A0A410P5K8"/>
<reference evidence="2 3" key="1">
    <citation type="submission" date="2017-01" db="EMBL/GenBank/DDBJ databases">
        <title>First insights into the biology of 'candidatus Vampirococcus archaeovorus'.</title>
        <authorList>
            <person name="Kizina J."/>
            <person name="Jordan S."/>
            <person name="Stueber K."/>
            <person name="Reinhardt R."/>
            <person name="Harder J."/>
        </authorList>
    </citation>
    <scope>NUCLEOTIDE SEQUENCE [LARGE SCALE GENOMIC DNA]</scope>
    <source>
        <strain evidence="2 3">LiM</strain>
    </source>
</reference>
<dbReference type="InterPro" id="IPR012349">
    <property type="entry name" value="Split_barrel_FMN-bd"/>
</dbReference>
<dbReference type="OrthoDB" id="1494384at2"/>
<gene>
    <name evidence="2" type="ORF">BU251_06985</name>
</gene>
<dbReference type="RefSeq" id="WP_128700308.1">
    <property type="nucleotide sequence ID" value="NZ_CP019384.1"/>
</dbReference>
<dbReference type="SUPFAM" id="SSF50475">
    <property type="entry name" value="FMN-binding split barrel"/>
    <property type="match status" value="1"/>
</dbReference>
<protein>
    <recommendedName>
        <fullName evidence="1">Pyridoxamine 5'-phosphate oxidase N-terminal domain-containing protein</fullName>
    </recommendedName>
</protein>
<dbReference type="PANTHER" id="PTHR40660">
    <property type="entry name" value="5'-PHOSPHATE OXIDASE PUTATIVE DOMAIN-CONTAINING PROTEIN-RELATED"/>
    <property type="match status" value="1"/>
</dbReference>
<organism evidence="2 3">
    <name type="scientific">Velamenicoccus archaeovorus</name>
    <dbReference type="NCBI Taxonomy" id="1930593"/>
    <lineage>
        <taxon>Bacteria</taxon>
        <taxon>Pseudomonadati</taxon>
        <taxon>Candidatus Omnitrophota</taxon>
        <taxon>Candidatus Velamenicoccus</taxon>
    </lineage>
</organism>